<evidence type="ECO:0008006" key="3">
    <source>
        <dbReference type="Google" id="ProtNLM"/>
    </source>
</evidence>
<sequence>MPEPPASQADYPHWFQMAWVSMDARTRDMLVRRHHDQTLEAIGRAHYLTRERARQVIRDAGQCLLVIAKSMEKTWCDQLDELFHDTVAVADHALTEIFPDPGGAARYALLHTLGYQHPRTWAGVQRAFWTREPKLLATLLGELAANAPYRPAELRFRATALGIPDALPIEEIASHGRSPLVQNDDGAWVRRNARGRDVAYLWLAEQGGPRTADEIADALGGEGRAVRESLRRDSRFRLIRPEGTWALTEWPHDETADYGTAIDAVLDVITELGPISKRRLIQEVQRRYPVSLSRVTQCLIDDRVGITADGRVDLVERGAAPLEDSEPTRPSHVALDAAGGILGFTLTIDADLLRGSGVIIHRWITWYLGLRQAPMTRAFDLTELIDPFAPATITTPLDPPGRLTITRNTSAAQISSLRVHATSMGLSRNCRLAVVLRLREGTAYLRHACHAEACPVRERLHPPTGSRTPSP</sequence>
<protein>
    <recommendedName>
        <fullName evidence="3">RNA polymerase subunit sigma-70</fullName>
    </recommendedName>
</protein>
<dbReference type="RefSeq" id="WP_220164018.1">
    <property type="nucleotide sequence ID" value="NZ_JAIBOA010000003.1"/>
</dbReference>
<gene>
    <name evidence="1" type="ORF">K1Y72_05950</name>
</gene>
<name>A0ABS7FQR8_9ACTN</name>
<organism evidence="1 2">
    <name type="scientific">Actinomadura parmotrematis</name>
    <dbReference type="NCBI Taxonomy" id="2864039"/>
    <lineage>
        <taxon>Bacteria</taxon>
        <taxon>Bacillati</taxon>
        <taxon>Actinomycetota</taxon>
        <taxon>Actinomycetes</taxon>
        <taxon>Streptosporangiales</taxon>
        <taxon>Thermomonosporaceae</taxon>
        <taxon>Actinomadura</taxon>
    </lineage>
</organism>
<keyword evidence="2" id="KW-1185">Reference proteome</keyword>
<comment type="caution">
    <text evidence="1">The sequence shown here is derived from an EMBL/GenBank/DDBJ whole genome shotgun (WGS) entry which is preliminary data.</text>
</comment>
<reference evidence="1 2" key="1">
    <citation type="submission" date="2021-07" db="EMBL/GenBank/DDBJ databases">
        <title>Actinomadura sp. PM05-2 isolated from lichen.</title>
        <authorList>
            <person name="Somphong A."/>
            <person name="Phongsopitanun W."/>
            <person name="Tanasupawat S."/>
            <person name="Peongsungnone V."/>
        </authorList>
    </citation>
    <scope>NUCLEOTIDE SEQUENCE [LARGE SCALE GENOMIC DNA]</scope>
    <source>
        <strain evidence="1 2">PM05-2</strain>
    </source>
</reference>
<evidence type="ECO:0000313" key="2">
    <source>
        <dbReference type="Proteomes" id="UP000774570"/>
    </source>
</evidence>
<proteinExistence type="predicted"/>
<dbReference type="EMBL" id="JAIBOA010000003">
    <property type="protein sequence ID" value="MBW8481902.1"/>
    <property type="molecule type" value="Genomic_DNA"/>
</dbReference>
<dbReference type="Proteomes" id="UP000774570">
    <property type="component" value="Unassembled WGS sequence"/>
</dbReference>
<accession>A0ABS7FQR8</accession>
<evidence type="ECO:0000313" key="1">
    <source>
        <dbReference type="EMBL" id="MBW8481902.1"/>
    </source>
</evidence>